<dbReference type="InterPro" id="IPR043128">
    <property type="entry name" value="Rev_trsase/Diguanyl_cyclase"/>
</dbReference>
<feature type="transmembrane region" description="Helical" evidence="1">
    <location>
        <begin position="81"/>
        <end position="101"/>
    </location>
</feature>
<protein>
    <submittedName>
        <fullName evidence="3">Diguanylate cyclase (GGDEF) domain-containing protein</fullName>
    </submittedName>
</protein>
<keyword evidence="1" id="KW-0472">Membrane</keyword>
<dbReference type="EMBL" id="FNCF01000003">
    <property type="protein sequence ID" value="SDG31114.1"/>
    <property type="molecule type" value="Genomic_DNA"/>
</dbReference>
<evidence type="ECO:0000313" key="3">
    <source>
        <dbReference type="EMBL" id="SDG31114.1"/>
    </source>
</evidence>
<dbReference type="PROSITE" id="PS50887">
    <property type="entry name" value="GGDEF"/>
    <property type="match status" value="1"/>
</dbReference>
<dbReference type="PANTHER" id="PTHR46663:SF2">
    <property type="entry name" value="GGDEF DOMAIN-CONTAINING PROTEIN"/>
    <property type="match status" value="1"/>
</dbReference>
<dbReference type="Gene3D" id="3.30.70.270">
    <property type="match status" value="1"/>
</dbReference>
<dbReference type="Pfam" id="PF00990">
    <property type="entry name" value="GGDEF"/>
    <property type="match status" value="1"/>
</dbReference>
<name>A0A1G7T7V8_9ACTN</name>
<reference evidence="4" key="1">
    <citation type="submission" date="2016-10" db="EMBL/GenBank/DDBJ databases">
        <authorList>
            <person name="Varghese N."/>
            <person name="Submissions S."/>
        </authorList>
    </citation>
    <scope>NUCLEOTIDE SEQUENCE [LARGE SCALE GENOMIC DNA]</scope>
    <source>
        <strain evidence="4">DSM 44526</strain>
    </source>
</reference>
<organism evidence="3 4">
    <name type="scientific">Klenkia brasiliensis</name>
    <dbReference type="NCBI Taxonomy" id="333142"/>
    <lineage>
        <taxon>Bacteria</taxon>
        <taxon>Bacillati</taxon>
        <taxon>Actinomycetota</taxon>
        <taxon>Actinomycetes</taxon>
        <taxon>Geodermatophilales</taxon>
        <taxon>Geodermatophilaceae</taxon>
        <taxon>Klenkia</taxon>
    </lineage>
</organism>
<evidence type="ECO:0000259" key="2">
    <source>
        <dbReference type="PROSITE" id="PS50887"/>
    </source>
</evidence>
<keyword evidence="4" id="KW-1185">Reference proteome</keyword>
<dbReference type="OrthoDB" id="23692at2"/>
<dbReference type="Proteomes" id="UP000198863">
    <property type="component" value="Unassembled WGS sequence"/>
</dbReference>
<dbReference type="SMART" id="SM00267">
    <property type="entry name" value="GGDEF"/>
    <property type="match status" value="1"/>
</dbReference>
<sequence>MINDGSRRQLGRTVAARAFSQVRLVAVVGLCVLAAAYEPGPSSTVERPLALALLGLGAAVLVAGDRVSVRRLRRPGHRVRSALLGVAVDAVVVVGVVWVAGPPPRSLAVVLVLLPLLEAAVLAGLSGLAVTWVGCTTALVVAQFLTPGSLDVAALQALVVTLPLLLLGALPLGLLGEHLVAEVVRSRAAGADADDRSELLASVVAAGADLVRPDVHDVLTGLVTAAMRVGARSAWVVSADGRVVAGDGDARRRPDDVRWQLHGEGDDLHTLRVTVPEGRRDDRVVEALELLVAQSRVTLEYATLVTDLRRLSAAMHQQAEHDPLTGLLNRRGLIDLAAGMPRPVGMLFCDLDGFKAVNDLHGHAAGDLLLQRIAARLEASRPEGSALARFGGDEFVLLLPSADPLELATVARQVELVVGRPVLLPGGTARVGISIGTATSTAGEDLEAVLRASDEAMYEVKRGRRAQRSGAAGAVATR</sequence>
<feature type="transmembrane region" description="Helical" evidence="1">
    <location>
        <begin position="152"/>
        <end position="175"/>
    </location>
</feature>
<feature type="domain" description="GGDEF" evidence="2">
    <location>
        <begin position="342"/>
        <end position="472"/>
    </location>
</feature>
<gene>
    <name evidence="3" type="ORF">SAMN05660324_2339</name>
</gene>
<feature type="transmembrane region" description="Helical" evidence="1">
    <location>
        <begin position="21"/>
        <end position="37"/>
    </location>
</feature>
<keyword evidence="1" id="KW-0812">Transmembrane</keyword>
<proteinExistence type="predicted"/>
<dbReference type="SUPFAM" id="SSF55073">
    <property type="entry name" value="Nucleotide cyclase"/>
    <property type="match status" value="1"/>
</dbReference>
<dbReference type="InterPro" id="IPR000160">
    <property type="entry name" value="GGDEF_dom"/>
</dbReference>
<evidence type="ECO:0000313" key="4">
    <source>
        <dbReference type="Proteomes" id="UP000198863"/>
    </source>
</evidence>
<feature type="transmembrane region" description="Helical" evidence="1">
    <location>
        <begin position="49"/>
        <end position="69"/>
    </location>
</feature>
<dbReference type="RefSeq" id="WP_131801467.1">
    <property type="nucleotide sequence ID" value="NZ_FNCF01000003.1"/>
</dbReference>
<dbReference type="CDD" id="cd01949">
    <property type="entry name" value="GGDEF"/>
    <property type="match status" value="1"/>
</dbReference>
<dbReference type="InterPro" id="IPR052163">
    <property type="entry name" value="DGC-Regulatory_Protein"/>
</dbReference>
<dbReference type="NCBIfam" id="TIGR00254">
    <property type="entry name" value="GGDEF"/>
    <property type="match status" value="1"/>
</dbReference>
<feature type="transmembrane region" description="Helical" evidence="1">
    <location>
        <begin position="107"/>
        <end position="140"/>
    </location>
</feature>
<dbReference type="InterPro" id="IPR029787">
    <property type="entry name" value="Nucleotide_cyclase"/>
</dbReference>
<accession>A0A1G7T7V8</accession>
<dbReference type="PANTHER" id="PTHR46663">
    <property type="entry name" value="DIGUANYLATE CYCLASE DGCT-RELATED"/>
    <property type="match status" value="1"/>
</dbReference>
<dbReference type="AlphaFoldDB" id="A0A1G7T7V8"/>
<evidence type="ECO:0000256" key="1">
    <source>
        <dbReference type="SAM" id="Phobius"/>
    </source>
</evidence>
<keyword evidence="1" id="KW-1133">Transmembrane helix</keyword>